<dbReference type="SMART" id="SM00487">
    <property type="entry name" value="DEXDc"/>
    <property type="match status" value="1"/>
</dbReference>
<keyword evidence="9" id="KW-0648">Protein biosynthesis</keyword>
<evidence type="ECO:0000256" key="9">
    <source>
        <dbReference type="ARBA" id="ARBA00022917"/>
    </source>
</evidence>
<sequence>MSKAKSWASTLRLPKSTFPPRPLPHARDHYIRRCADDLYRWQSANRPADDEFVLHDGPPYANGDLHAGHALNKILKDMVLRVKVQQGSRVSYVPGWDCHGLPIEMKAVGAEQGKRMSPGEVRKAARKLASKTVDKQMKGFKSYAVMADWDARWTTMDKAYELRQLRLFQAMAHRGLIYRRYKPVYWSPSSGTALAEAELEYNENHVSRAAYVRLRVVAGHEGLPGLDNVEGNMYAIVWTTTPWTLPANRAIAVNKDLEYHVVRVGRDAYLVAANCFDRVAGVAEFGPPPESMMGTIYGDRLTQLRYINPLLGRNSEPLPFIHADFVSADSGSGLVHCAPGHGFDDYLASLELGIPVVAPVDGDGLFTAEAYPDDPDRLRGRPVLKSGAAAVLDLLGSDVIQVHEHRHKYPYDWRTKEPVIIRATAQWFADVSHIKEDALAALQSVQFIPEAGRNRLEAFVCSRSEWCISRQRVWGVPIPALYDPDGNAIMDDDVVDHIISVIEQRGIDAWWSDAPDDEAWVPQRLRSGPPLTRGRDTMDVWFDSGTSWTMLGGRQADLYLEGSDQHRGWFQSSLLTRVAATADHAASGATTNTLGLSPFKTLITHGFTLDPEGRKMSKSLGNVVSPDEVMDGSLLPPLKPRKKSGNNAPVKDALGPDALRLWVASCNYSRDVALGQPVLKTIHEALVKYRTTIRMLTGSMHADARTAPLTALDQIALLQLGDTMAEVARHYDAYMFKRAFAEINRWVANDLSAFYLEALKDRLYCGDGGGVLEPLFVGFLRMLAPLAPVLVEEAWDHRPEWLKQEQDADPVEADKHHPLRQLYSAPLIDPKRLTIPEERLRDALPVIQSTHAAIKAALERARADKVLGSSLQCVVKLEVPEGSHAHKTLERFKDELPAMFVVSEVELKEKRSSGEDVEEKEENEEHEWKYCEDIEGGGTAWVLSPRQDKCSRCWSENVNHLAFISIILVWNLGWMAKLKLKSCTELTETLWLQTQQTSSNAAMDILKVLSRGIKPTQKNKPQPTAALPSAGAAPQPQLFHDPVASRGKKRKRRKNKDDGTDDRNDGDEDASDVDYFAPKKPAAEPIPAEVDDANKRRKIKLLDEDEGKQILRSHRLKFTVLSDTRPADDSKDEPSKSKKQKKEKDKKDKKAGKQNKDGKQEAKKDDKKQIFPQPLNAFGELHHSYDVPAKLAANIYAQGFRVPTEVQLGSLPLLLRPETALKKSSITVPGIERGADFLAVAPTGSGKTITFLIPAIDGVLRRRAELGRSADEHVLEVVIVAPTRELATQIVNEGRKLAIGTGVRVVLMKRTLRLPAEEVEVEGENEDGSSEAGSDEQSGSESDSDKETTDGTKPPARVDILVTTPRTLLNFLTAKRGVRRVLPAVRSLVLDEADVLLDPVFHDQTMGIWRACTHPDVGLTCWSATMASSIEALITKQLVQRVGRGSSPRPLIRLVVGLKDTAVPNITHKLMYTATEQGKLLALRQLLHPASSADSGPPLRPPFLVFTQTIERAQALHDELRYDIPIEAGGSARVAALHSSMSESARSRVMARFRAGEVWVLITTDVLARGVDFAGVNGVVNYDVPTSAAGYVHRAGRTGRAGREGGVAVTFYTKDDIPFVKSVANVIAASEQQAGRTGEAAAVQKWLLDALPDVAKEDRRKLKVRGVESRRSGAGAAAISTKSKWERQREKRRAQAVEASKKRKRQRRTEGESESGGESGGKGAGQEEDEWSGLDD</sequence>
<dbReference type="Pfam" id="PF00133">
    <property type="entry name" value="tRNA-synt_1"/>
    <property type="match status" value="1"/>
</dbReference>
<evidence type="ECO:0000256" key="15">
    <source>
        <dbReference type="ARBA" id="ARBA00024419"/>
    </source>
</evidence>
<feature type="compositionally biased region" description="Low complexity" evidence="18">
    <location>
        <begin position="1078"/>
        <end position="1088"/>
    </location>
</feature>
<dbReference type="Proteomes" id="UP001583172">
    <property type="component" value="Unassembled WGS sequence"/>
</dbReference>
<dbReference type="InterPro" id="IPR033708">
    <property type="entry name" value="Anticodon_Ile_BEm"/>
</dbReference>
<evidence type="ECO:0000256" key="8">
    <source>
        <dbReference type="ARBA" id="ARBA00022884"/>
    </source>
</evidence>
<evidence type="ECO:0000313" key="21">
    <source>
        <dbReference type="EMBL" id="KAL1838676.1"/>
    </source>
</evidence>
<feature type="region of interest" description="Disordered" evidence="18">
    <location>
        <begin position="1122"/>
        <end position="1170"/>
    </location>
</feature>
<feature type="compositionally biased region" description="Acidic residues" evidence="18">
    <location>
        <begin position="1726"/>
        <end position="1736"/>
    </location>
</feature>
<dbReference type="Gene3D" id="1.10.730.20">
    <property type="match status" value="1"/>
</dbReference>
<evidence type="ECO:0000256" key="6">
    <source>
        <dbReference type="ARBA" id="ARBA00022801"/>
    </source>
</evidence>
<dbReference type="PRINTS" id="PR00984">
    <property type="entry name" value="TRNASYNTHILE"/>
</dbReference>
<evidence type="ECO:0000256" key="1">
    <source>
        <dbReference type="ARBA" id="ARBA00005594"/>
    </source>
</evidence>
<evidence type="ECO:0000259" key="20">
    <source>
        <dbReference type="PROSITE" id="PS51194"/>
    </source>
</evidence>
<feature type="region of interest" description="Disordered" evidence="18">
    <location>
        <begin position="1014"/>
        <end position="1092"/>
    </location>
</feature>
<evidence type="ECO:0000256" key="4">
    <source>
        <dbReference type="ARBA" id="ARBA00022598"/>
    </source>
</evidence>
<reference evidence="21 22" key="1">
    <citation type="journal article" date="2024" name="Commun. Biol.">
        <title>Comparative genomic analysis of thermophilic fungi reveals convergent evolutionary adaptations and gene losses.</title>
        <authorList>
            <person name="Steindorff A.S."/>
            <person name="Aguilar-Pontes M.V."/>
            <person name="Robinson A.J."/>
            <person name="Andreopoulos B."/>
            <person name="LaButti K."/>
            <person name="Kuo A."/>
            <person name="Mondo S."/>
            <person name="Riley R."/>
            <person name="Otillar R."/>
            <person name="Haridas S."/>
            <person name="Lipzen A."/>
            <person name="Grimwood J."/>
            <person name="Schmutz J."/>
            <person name="Clum A."/>
            <person name="Reid I.D."/>
            <person name="Moisan M.C."/>
            <person name="Butler G."/>
            <person name="Nguyen T.T.M."/>
            <person name="Dewar K."/>
            <person name="Conant G."/>
            <person name="Drula E."/>
            <person name="Henrissat B."/>
            <person name="Hansel C."/>
            <person name="Singer S."/>
            <person name="Hutchinson M.I."/>
            <person name="de Vries R.P."/>
            <person name="Natvig D.O."/>
            <person name="Powell A.J."/>
            <person name="Tsang A."/>
            <person name="Grigoriev I.V."/>
        </authorList>
    </citation>
    <scope>NUCLEOTIDE SEQUENCE [LARGE SCALE GENOMIC DNA]</scope>
    <source>
        <strain evidence="21 22">CBS 620.91</strain>
    </source>
</reference>
<proteinExistence type="inferred from homology"/>
<dbReference type="InterPro" id="IPR014729">
    <property type="entry name" value="Rossmann-like_a/b/a_fold"/>
</dbReference>
<evidence type="ECO:0000256" key="10">
    <source>
        <dbReference type="ARBA" id="ARBA00023146"/>
    </source>
</evidence>
<dbReference type="InterPro" id="IPR011545">
    <property type="entry name" value="DEAD/DEAH_box_helicase_dom"/>
</dbReference>
<keyword evidence="7" id="KW-0067">ATP-binding</keyword>
<comment type="catalytic activity">
    <reaction evidence="17">
        <text>ATP + H2O = ADP + phosphate + H(+)</text>
        <dbReference type="Rhea" id="RHEA:13065"/>
        <dbReference type="ChEBI" id="CHEBI:15377"/>
        <dbReference type="ChEBI" id="CHEBI:15378"/>
        <dbReference type="ChEBI" id="CHEBI:30616"/>
        <dbReference type="ChEBI" id="CHEBI:43474"/>
        <dbReference type="ChEBI" id="CHEBI:456216"/>
        <dbReference type="EC" id="3.6.4.13"/>
    </reaction>
</comment>
<dbReference type="SUPFAM" id="SSF52540">
    <property type="entry name" value="P-loop containing nucleoside triphosphate hydrolases"/>
    <property type="match status" value="1"/>
</dbReference>
<feature type="compositionally biased region" description="Basic and acidic residues" evidence="18">
    <location>
        <begin position="1154"/>
        <end position="1169"/>
    </location>
</feature>
<dbReference type="SMART" id="SM00490">
    <property type="entry name" value="HELICc"/>
    <property type="match status" value="1"/>
</dbReference>
<organism evidence="21 22">
    <name type="scientific">Humicola insolens</name>
    <name type="common">Soft-rot fungus</name>
    <dbReference type="NCBI Taxonomy" id="85995"/>
    <lineage>
        <taxon>Eukaryota</taxon>
        <taxon>Fungi</taxon>
        <taxon>Dikarya</taxon>
        <taxon>Ascomycota</taxon>
        <taxon>Pezizomycotina</taxon>
        <taxon>Sordariomycetes</taxon>
        <taxon>Sordariomycetidae</taxon>
        <taxon>Sordariales</taxon>
        <taxon>Chaetomiaceae</taxon>
        <taxon>Mycothermus</taxon>
    </lineage>
</organism>
<protein>
    <recommendedName>
        <fullName evidence="14">ATP-dependent RNA helicase ROK1</fullName>
        <ecNumber evidence="2">3.6.4.13</ecNumber>
        <ecNumber evidence="3">6.1.1.5</ecNumber>
    </recommendedName>
    <alternativeName>
        <fullName evidence="15">ATP-dependent RNA helicase rok1</fullName>
    </alternativeName>
    <alternativeName>
        <fullName evidence="16">Isoleucyl-tRNA synthetase</fullName>
    </alternativeName>
</protein>
<dbReference type="PANTHER" id="PTHR42765">
    <property type="entry name" value="SOLEUCYL-TRNA SYNTHETASE"/>
    <property type="match status" value="1"/>
</dbReference>
<keyword evidence="4" id="KW-0436">Ligase</keyword>
<dbReference type="InterPro" id="IPR001412">
    <property type="entry name" value="aa-tRNA-synth_I_CS"/>
</dbReference>
<feature type="compositionally biased region" description="Acidic residues" evidence="18">
    <location>
        <begin position="1317"/>
        <end position="1329"/>
    </location>
</feature>
<evidence type="ECO:0000256" key="14">
    <source>
        <dbReference type="ARBA" id="ARBA00024410"/>
    </source>
</evidence>
<dbReference type="Gene3D" id="1.10.10.830">
    <property type="entry name" value="Ile-tRNA synthetase CP2 domain-like"/>
    <property type="match status" value="1"/>
</dbReference>
<dbReference type="PROSITE" id="PS51194">
    <property type="entry name" value="HELICASE_CTER"/>
    <property type="match status" value="1"/>
</dbReference>
<feature type="domain" description="Helicase ATP-binding" evidence="19">
    <location>
        <begin position="1228"/>
        <end position="1444"/>
    </location>
</feature>
<keyword evidence="6" id="KW-0378">Hydrolase</keyword>
<dbReference type="SUPFAM" id="SSF50677">
    <property type="entry name" value="ValRS/IleRS/LeuRS editing domain"/>
    <property type="match status" value="1"/>
</dbReference>
<feature type="region of interest" description="Disordered" evidence="18">
    <location>
        <begin position="1317"/>
        <end position="1358"/>
    </location>
</feature>
<name>A0ABR3VBA8_HUMIN</name>
<evidence type="ECO:0000256" key="5">
    <source>
        <dbReference type="ARBA" id="ARBA00022741"/>
    </source>
</evidence>
<feature type="region of interest" description="Disordered" evidence="18">
    <location>
        <begin position="1665"/>
        <end position="1736"/>
    </location>
</feature>
<dbReference type="EC" id="3.6.4.13" evidence="2"/>
<keyword evidence="10" id="KW-0030">Aminoacyl-tRNA synthetase</keyword>
<keyword evidence="22" id="KW-1185">Reference proteome</keyword>
<dbReference type="EC" id="6.1.1.5" evidence="3"/>
<dbReference type="PROSITE" id="PS00178">
    <property type="entry name" value="AA_TRNA_LIGASE_I"/>
    <property type="match status" value="1"/>
</dbReference>
<evidence type="ECO:0000256" key="17">
    <source>
        <dbReference type="ARBA" id="ARBA00047984"/>
    </source>
</evidence>
<accession>A0ABR3VBA8</accession>
<dbReference type="InterPro" id="IPR027417">
    <property type="entry name" value="P-loop_NTPase"/>
</dbReference>
<comment type="caution">
    <text evidence="21">The sequence shown here is derived from an EMBL/GenBank/DDBJ whole genome shotgun (WGS) entry which is preliminary data.</text>
</comment>
<feature type="compositionally biased region" description="Low complexity" evidence="18">
    <location>
        <begin position="1330"/>
        <end position="1341"/>
    </location>
</feature>
<evidence type="ECO:0000256" key="12">
    <source>
        <dbReference type="ARBA" id="ARBA00024355"/>
    </source>
</evidence>
<dbReference type="Gene3D" id="3.40.50.300">
    <property type="entry name" value="P-loop containing nucleotide triphosphate hydrolases"/>
    <property type="match status" value="2"/>
</dbReference>
<evidence type="ECO:0000256" key="13">
    <source>
        <dbReference type="ARBA" id="ARBA00024367"/>
    </source>
</evidence>
<evidence type="ECO:0000256" key="3">
    <source>
        <dbReference type="ARBA" id="ARBA00013165"/>
    </source>
</evidence>
<evidence type="ECO:0000256" key="7">
    <source>
        <dbReference type="ARBA" id="ARBA00022840"/>
    </source>
</evidence>
<dbReference type="CDD" id="cd07960">
    <property type="entry name" value="Anticodon_Ia_Ile_BEm"/>
    <property type="match status" value="1"/>
</dbReference>
<evidence type="ECO:0000256" key="11">
    <source>
        <dbReference type="ARBA" id="ARBA00024310"/>
    </source>
</evidence>
<dbReference type="InterPro" id="IPR009080">
    <property type="entry name" value="tRNAsynth_Ia_anticodon-bd"/>
</dbReference>
<dbReference type="SUPFAM" id="SSF47323">
    <property type="entry name" value="Anticodon-binding domain of a subclass of class I aminoacyl-tRNA synthetases"/>
    <property type="match status" value="1"/>
</dbReference>
<dbReference type="Pfam" id="PF08264">
    <property type="entry name" value="Anticodon_1"/>
    <property type="match status" value="1"/>
</dbReference>
<dbReference type="CDD" id="cd18787">
    <property type="entry name" value="SF2_C_DEAD"/>
    <property type="match status" value="1"/>
</dbReference>
<dbReference type="InterPro" id="IPR009008">
    <property type="entry name" value="Val/Leu/Ile-tRNA-synth_edit"/>
</dbReference>
<keyword evidence="5" id="KW-0547">Nucleotide-binding</keyword>
<dbReference type="PROSITE" id="PS51192">
    <property type="entry name" value="HELICASE_ATP_BIND_1"/>
    <property type="match status" value="1"/>
</dbReference>
<evidence type="ECO:0000256" key="18">
    <source>
        <dbReference type="SAM" id="MobiDB-lite"/>
    </source>
</evidence>
<evidence type="ECO:0000256" key="2">
    <source>
        <dbReference type="ARBA" id="ARBA00012552"/>
    </source>
</evidence>
<dbReference type="InterPro" id="IPR001650">
    <property type="entry name" value="Helicase_C-like"/>
</dbReference>
<dbReference type="SUPFAM" id="SSF52374">
    <property type="entry name" value="Nucleotidylyl transferase"/>
    <property type="match status" value="1"/>
</dbReference>
<keyword evidence="8" id="KW-0694">RNA-binding</keyword>
<evidence type="ECO:0000313" key="22">
    <source>
        <dbReference type="Proteomes" id="UP001583172"/>
    </source>
</evidence>
<dbReference type="Pfam" id="PF00271">
    <property type="entry name" value="Helicase_C"/>
    <property type="match status" value="1"/>
</dbReference>
<dbReference type="Gene3D" id="3.40.50.620">
    <property type="entry name" value="HUPs"/>
    <property type="match status" value="2"/>
</dbReference>
<dbReference type="Pfam" id="PF00270">
    <property type="entry name" value="DEAD"/>
    <property type="match status" value="1"/>
</dbReference>
<comment type="function">
    <text evidence="11">ATP-dependent RNA helicase involved in 40S ribosomal subunit biogenesis. Required for the processing and cleavage of 35S pre-rRNA at sites A0, A1, and A2, leading to mature 18S rRNA.</text>
</comment>
<dbReference type="CDD" id="cd17957">
    <property type="entry name" value="DEADc_DDX52"/>
    <property type="match status" value="1"/>
</dbReference>
<dbReference type="InterPro" id="IPR050081">
    <property type="entry name" value="Ile-tRNA_ligase"/>
</dbReference>
<dbReference type="PANTHER" id="PTHR42765:SF1">
    <property type="entry name" value="ISOLEUCINE--TRNA LIGASE, MITOCHONDRIAL"/>
    <property type="match status" value="1"/>
</dbReference>
<comment type="subunit">
    <text evidence="13">Interacts with the U3 snoRNA and is associated with the 90S and 40S pre-ribosomes.</text>
</comment>
<dbReference type="NCBIfam" id="TIGR00392">
    <property type="entry name" value="ileS"/>
    <property type="match status" value="1"/>
</dbReference>
<dbReference type="InterPro" id="IPR002301">
    <property type="entry name" value="Ile-tRNA-ligase"/>
</dbReference>
<dbReference type="InterPro" id="IPR002300">
    <property type="entry name" value="aa-tRNA-synth_Ia"/>
</dbReference>
<feature type="domain" description="Helicase C-terminal" evidence="20">
    <location>
        <begin position="1482"/>
        <end position="1651"/>
    </location>
</feature>
<dbReference type="InterPro" id="IPR013155">
    <property type="entry name" value="M/V/L/I-tRNA-synth_anticd-bd"/>
</dbReference>
<dbReference type="InterPro" id="IPR044764">
    <property type="entry name" value="DDX52/Rok1_DEADc"/>
</dbReference>
<dbReference type="InterPro" id="IPR014001">
    <property type="entry name" value="Helicase_ATP-bd"/>
</dbReference>
<dbReference type="Gene3D" id="3.90.740.10">
    <property type="entry name" value="Valyl/Leucyl/Isoleucyl-tRNA synthetase, editing domain"/>
    <property type="match status" value="1"/>
</dbReference>
<evidence type="ECO:0000259" key="19">
    <source>
        <dbReference type="PROSITE" id="PS51192"/>
    </source>
</evidence>
<comment type="similarity">
    <text evidence="1">Belongs to the class-I aminoacyl-tRNA synthetase family.</text>
</comment>
<gene>
    <name evidence="21" type="ORF">VTJ49DRAFT_2428</name>
</gene>
<feature type="compositionally biased region" description="Basic and acidic residues" evidence="18">
    <location>
        <begin position="1125"/>
        <end position="1148"/>
    </location>
</feature>
<comment type="similarity">
    <text evidence="12">Belongs to the DEAD box helicase family. DDX52/ROK1 subfamily.</text>
</comment>
<dbReference type="EMBL" id="JAZGSY010000200">
    <property type="protein sequence ID" value="KAL1838676.1"/>
    <property type="molecule type" value="Genomic_DNA"/>
</dbReference>
<evidence type="ECO:0000256" key="16">
    <source>
        <dbReference type="ARBA" id="ARBA00032665"/>
    </source>
</evidence>
<feature type="compositionally biased region" description="Basic and acidic residues" evidence="18">
    <location>
        <begin position="1683"/>
        <end position="1695"/>
    </location>
</feature>